<proteinExistence type="predicted"/>
<accession>A0ACB5R0C6</accession>
<sequence length="104" mass="12375">MPQIKHREKDDGRIMRNRQSRLMARYGANVTIRSDECQQFVWRHRRPWMRAFDMSVLLARKIAVQDAVQRAARIFEKMVMNDDKAHGWLLTWICFRAKASVSNA</sequence>
<keyword evidence="2" id="KW-1185">Reference proteome</keyword>
<comment type="caution">
    <text evidence="1">The sequence shown here is derived from an EMBL/GenBank/DDBJ whole genome shotgun (WGS) entry which is preliminary data.</text>
</comment>
<name>A0ACB5R0C6_9BURK</name>
<dbReference type="Proteomes" id="UP001055013">
    <property type="component" value="Unassembled WGS sequence"/>
</dbReference>
<evidence type="ECO:0000313" key="1">
    <source>
        <dbReference type="EMBL" id="GJH20528.1"/>
    </source>
</evidence>
<protein>
    <submittedName>
        <fullName evidence="1">Uncharacterized protein</fullName>
    </submittedName>
</protein>
<organism evidence="1 2">
    <name type="scientific">Caballeronia novacaledonica</name>
    <dbReference type="NCBI Taxonomy" id="1544861"/>
    <lineage>
        <taxon>Bacteria</taxon>
        <taxon>Pseudomonadati</taxon>
        <taxon>Pseudomonadota</taxon>
        <taxon>Betaproteobacteria</taxon>
        <taxon>Burkholderiales</taxon>
        <taxon>Burkholderiaceae</taxon>
        <taxon>Caballeronia</taxon>
    </lineage>
</organism>
<reference evidence="1" key="1">
    <citation type="submission" date="2021-09" db="EMBL/GenBank/DDBJ databases">
        <title>Isolation and characterization of 3-chlorobenzoate degrading bacteria from soils in Shizuoka.</title>
        <authorList>
            <person name="Ifat A."/>
            <person name="Ogawa N."/>
            <person name="Kimbara K."/>
            <person name="Moriuchi R."/>
            <person name="Dohra H."/>
            <person name="Shintani M."/>
        </authorList>
    </citation>
    <scope>NUCLEOTIDE SEQUENCE</scope>
    <source>
        <strain evidence="1">19CS2-2</strain>
    </source>
</reference>
<gene>
    <name evidence="1" type="ORF">CBA19CS22_28320</name>
</gene>
<dbReference type="EMBL" id="BPUR01000020">
    <property type="protein sequence ID" value="GJH20528.1"/>
    <property type="molecule type" value="Genomic_DNA"/>
</dbReference>
<evidence type="ECO:0000313" key="2">
    <source>
        <dbReference type="Proteomes" id="UP001055013"/>
    </source>
</evidence>